<dbReference type="Proteomes" id="UP000283734">
    <property type="component" value="Unassembled WGS sequence"/>
</dbReference>
<dbReference type="AlphaFoldDB" id="A0A418XUX5"/>
<dbReference type="Pfam" id="PF04230">
    <property type="entry name" value="PS_pyruv_trans"/>
    <property type="match status" value="1"/>
</dbReference>
<dbReference type="InterPro" id="IPR007345">
    <property type="entry name" value="Polysacch_pyruvyl_Trfase"/>
</dbReference>
<keyword evidence="2" id="KW-0808">Transferase</keyword>
<evidence type="ECO:0000259" key="1">
    <source>
        <dbReference type="Pfam" id="PF04230"/>
    </source>
</evidence>
<dbReference type="OrthoDB" id="9803627at2"/>
<organism evidence="2 3">
    <name type="scientific">Alcanivorax profundi</name>
    <dbReference type="NCBI Taxonomy" id="2338368"/>
    <lineage>
        <taxon>Bacteria</taxon>
        <taxon>Pseudomonadati</taxon>
        <taxon>Pseudomonadota</taxon>
        <taxon>Gammaproteobacteria</taxon>
        <taxon>Oceanospirillales</taxon>
        <taxon>Alcanivoracaceae</taxon>
        <taxon>Alcanivorax</taxon>
    </lineage>
</organism>
<dbReference type="GO" id="GO:0016740">
    <property type="term" value="F:transferase activity"/>
    <property type="evidence" value="ECO:0007669"/>
    <property type="project" value="UniProtKB-KW"/>
</dbReference>
<evidence type="ECO:0000313" key="2">
    <source>
        <dbReference type="EMBL" id="RJG16504.1"/>
    </source>
</evidence>
<accession>A0A418XUX5</accession>
<gene>
    <name evidence="2" type="ORF">D4A39_14750</name>
</gene>
<protein>
    <submittedName>
        <fullName evidence="2">Polysaccharide pyruvyl transferase family protein</fullName>
    </submittedName>
</protein>
<reference evidence="2 3" key="1">
    <citation type="submission" date="2018-09" db="EMBL/GenBank/DDBJ databases">
        <title>Alcanivorax profundi sp. nov., isolated from 1000 m-depth seawater of the Mariana Trench.</title>
        <authorList>
            <person name="Liu J."/>
        </authorList>
    </citation>
    <scope>NUCLEOTIDE SEQUENCE [LARGE SCALE GENOMIC DNA]</scope>
    <source>
        <strain evidence="2 3">MTEO17</strain>
    </source>
</reference>
<dbReference type="RefSeq" id="WP_022984757.1">
    <property type="nucleotide sequence ID" value="NZ_CAXGPP010000054.1"/>
</dbReference>
<dbReference type="EMBL" id="QYYA01000005">
    <property type="protein sequence ID" value="RJG16504.1"/>
    <property type="molecule type" value="Genomic_DNA"/>
</dbReference>
<sequence length="255" mass="28276">MSTAIRLHWARSKPNFGDWLSPQIVECVSGRPVKYAKIDQCDLVAIGSLLQRVKNRFWTRPVHIWGAGFIEQGKGVKTRHHIHAVRGPASLARLGKTREGVAFGDPGLLADRLLDGTVIAKRHRLSVIAHYKDKTSEGLKRFCQSNPDVNVIDVFSDTNTVLREIAASHCVVSSAMHGLIASDAMGVPNCRVVFSGDLRGGEFKFDDYYKGTGFQPFLCQPESFDKTQYETLLNHYRRPGLPGVKAALEAAFPDM</sequence>
<evidence type="ECO:0000313" key="3">
    <source>
        <dbReference type="Proteomes" id="UP000283734"/>
    </source>
</evidence>
<proteinExistence type="predicted"/>
<keyword evidence="3" id="KW-1185">Reference proteome</keyword>
<feature type="domain" description="Polysaccharide pyruvyl transferase" evidence="1">
    <location>
        <begin position="32"/>
        <end position="189"/>
    </location>
</feature>
<comment type="caution">
    <text evidence="2">The sequence shown here is derived from an EMBL/GenBank/DDBJ whole genome shotgun (WGS) entry which is preliminary data.</text>
</comment>
<name>A0A418XUX5_9GAMM</name>